<evidence type="ECO:0000256" key="2">
    <source>
        <dbReference type="ARBA" id="ARBA00023015"/>
    </source>
</evidence>
<reference evidence="6 7" key="1">
    <citation type="submission" date="2018-08" db="EMBL/GenBank/DDBJ databases">
        <authorList>
            <person name="Gonzaga-Molto A."/>
        </authorList>
    </citation>
    <scope>NUCLEOTIDE SEQUENCE [LARGE SCALE GENOMIC DNA]</scope>
    <source>
        <strain evidence="6">Acinetobacter calcoaceticus str. 2117</strain>
    </source>
</reference>
<keyword evidence="3" id="KW-0238">DNA-binding</keyword>
<keyword evidence="2" id="KW-0805">Transcription regulation</keyword>
<dbReference type="Pfam" id="PF00126">
    <property type="entry name" value="HTH_1"/>
    <property type="match status" value="1"/>
</dbReference>
<dbReference type="PROSITE" id="PS50931">
    <property type="entry name" value="HTH_LYSR"/>
    <property type="match status" value="1"/>
</dbReference>
<dbReference type="InterPro" id="IPR036388">
    <property type="entry name" value="WH-like_DNA-bd_sf"/>
</dbReference>
<feature type="domain" description="HTH lysR-type" evidence="5">
    <location>
        <begin position="1"/>
        <end position="57"/>
    </location>
</feature>
<dbReference type="Pfam" id="PF03466">
    <property type="entry name" value="LysR_substrate"/>
    <property type="match status" value="1"/>
</dbReference>
<proteinExistence type="inferred from homology"/>
<evidence type="ECO:0000313" key="6">
    <source>
        <dbReference type="EMBL" id="VAX44627.1"/>
    </source>
</evidence>
<dbReference type="SUPFAM" id="SSF46785">
    <property type="entry name" value="Winged helix' DNA-binding domain"/>
    <property type="match status" value="1"/>
</dbReference>
<dbReference type="InterPro" id="IPR036390">
    <property type="entry name" value="WH_DNA-bd_sf"/>
</dbReference>
<keyword evidence="4" id="KW-0804">Transcription</keyword>
<evidence type="ECO:0000256" key="1">
    <source>
        <dbReference type="ARBA" id="ARBA00009437"/>
    </source>
</evidence>
<evidence type="ECO:0000256" key="4">
    <source>
        <dbReference type="ARBA" id="ARBA00023163"/>
    </source>
</evidence>
<dbReference type="OrthoDB" id="6654833at2"/>
<dbReference type="RefSeq" id="WP_133973543.1">
    <property type="nucleotide sequence ID" value="NZ_LS999521.1"/>
</dbReference>
<dbReference type="GO" id="GO:0003700">
    <property type="term" value="F:DNA-binding transcription factor activity"/>
    <property type="evidence" value="ECO:0007669"/>
    <property type="project" value="InterPro"/>
</dbReference>
<sequence>MFHELKTLIAIKKYGSFSATGNNVGLTQAAVSAQIKSLESYLGIKLFERNGKTVQFNSEGLRVLALAEQLFELVDKMKQPECMADFTGEIRIGAIASIQSNILPEILEELFKYFPKAKIKLIPGVSFNLFHQLGKNEIDLAIIIKPNFEISDDYCYYTLKKEPIFLITPIDIHEKHPVEILKNNPFIRYDYSSFGGKVVANYLNRNQIKTNDIIEVDEIEAIIRMVEKNLGVALIPDIGMNKLKEKNINIIDLKQPDLYREIIIIHKKNTEDSIISSIVSKIVEGVAIGDK</sequence>
<dbReference type="PANTHER" id="PTHR30126:SF94">
    <property type="entry name" value="LYSR FAMILY TRANSCRIPTIONAL REGULATOR"/>
    <property type="match status" value="1"/>
</dbReference>
<comment type="similarity">
    <text evidence="1">Belongs to the LysR transcriptional regulatory family.</text>
</comment>
<evidence type="ECO:0000313" key="7">
    <source>
        <dbReference type="Proteomes" id="UP000294355"/>
    </source>
</evidence>
<dbReference type="InterPro" id="IPR000847">
    <property type="entry name" value="LysR_HTH_N"/>
</dbReference>
<gene>
    <name evidence="6" type="primary">cmpR_2</name>
    <name evidence="6" type="ORF">AC2117_01810</name>
</gene>
<dbReference type="Gene3D" id="1.10.10.10">
    <property type="entry name" value="Winged helix-like DNA-binding domain superfamily/Winged helix DNA-binding domain"/>
    <property type="match status" value="1"/>
</dbReference>
<evidence type="ECO:0000259" key="5">
    <source>
        <dbReference type="PROSITE" id="PS50931"/>
    </source>
</evidence>
<accession>A0A446ZJI1</accession>
<dbReference type="PANTHER" id="PTHR30126">
    <property type="entry name" value="HTH-TYPE TRANSCRIPTIONAL REGULATOR"/>
    <property type="match status" value="1"/>
</dbReference>
<dbReference type="Proteomes" id="UP000294355">
    <property type="component" value="Chromosome"/>
</dbReference>
<organism evidence="6 7">
    <name type="scientific">Acinetobacter calcoaceticus</name>
    <dbReference type="NCBI Taxonomy" id="471"/>
    <lineage>
        <taxon>Bacteria</taxon>
        <taxon>Pseudomonadati</taxon>
        <taxon>Pseudomonadota</taxon>
        <taxon>Gammaproteobacteria</taxon>
        <taxon>Moraxellales</taxon>
        <taxon>Moraxellaceae</taxon>
        <taxon>Acinetobacter</taxon>
        <taxon>Acinetobacter calcoaceticus/baumannii complex</taxon>
    </lineage>
</organism>
<dbReference type="AlphaFoldDB" id="A0A446ZJI1"/>
<dbReference type="Gene3D" id="3.40.190.290">
    <property type="match status" value="1"/>
</dbReference>
<evidence type="ECO:0000256" key="3">
    <source>
        <dbReference type="ARBA" id="ARBA00023125"/>
    </source>
</evidence>
<protein>
    <submittedName>
        <fullName evidence="6">HTH-type transcriptional activator CmpR</fullName>
    </submittedName>
</protein>
<dbReference type="SUPFAM" id="SSF53850">
    <property type="entry name" value="Periplasmic binding protein-like II"/>
    <property type="match status" value="1"/>
</dbReference>
<dbReference type="GO" id="GO:0000976">
    <property type="term" value="F:transcription cis-regulatory region binding"/>
    <property type="evidence" value="ECO:0007669"/>
    <property type="project" value="TreeGrafter"/>
</dbReference>
<dbReference type="EMBL" id="LS999521">
    <property type="protein sequence ID" value="VAX44627.1"/>
    <property type="molecule type" value="Genomic_DNA"/>
</dbReference>
<dbReference type="InterPro" id="IPR005119">
    <property type="entry name" value="LysR_subst-bd"/>
</dbReference>
<name>A0A446ZJI1_ACICA</name>
<dbReference type="PRINTS" id="PR00039">
    <property type="entry name" value="HTHLYSR"/>
</dbReference>